<reference evidence="2" key="1">
    <citation type="submission" date="2025-08" db="UniProtKB">
        <authorList>
            <consortium name="Ensembl"/>
        </authorList>
    </citation>
    <scope>IDENTIFICATION</scope>
</reference>
<dbReference type="GeneTree" id="ENSGT00940000175517"/>
<feature type="compositionally biased region" description="Polar residues" evidence="1">
    <location>
        <begin position="139"/>
        <end position="155"/>
    </location>
</feature>
<name>A0A670ZJF0_PSETE</name>
<feature type="region of interest" description="Disordered" evidence="1">
    <location>
        <begin position="138"/>
        <end position="162"/>
    </location>
</feature>
<dbReference type="InterPro" id="IPR039934">
    <property type="entry name" value="C2CD2/C2CD2L"/>
</dbReference>
<evidence type="ECO:0000313" key="2">
    <source>
        <dbReference type="Ensembl" id="ENSPTXP00000022922.1"/>
    </source>
</evidence>
<organism evidence="2 3">
    <name type="scientific">Pseudonaja textilis</name>
    <name type="common">Eastern brown snake</name>
    <dbReference type="NCBI Taxonomy" id="8673"/>
    <lineage>
        <taxon>Eukaryota</taxon>
        <taxon>Metazoa</taxon>
        <taxon>Chordata</taxon>
        <taxon>Craniata</taxon>
        <taxon>Vertebrata</taxon>
        <taxon>Euteleostomi</taxon>
        <taxon>Lepidosauria</taxon>
        <taxon>Squamata</taxon>
        <taxon>Bifurcata</taxon>
        <taxon>Unidentata</taxon>
        <taxon>Episquamata</taxon>
        <taxon>Toxicofera</taxon>
        <taxon>Serpentes</taxon>
        <taxon>Colubroidea</taxon>
        <taxon>Elapidae</taxon>
        <taxon>Hydrophiinae</taxon>
        <taxon>Pseudonaja</taxon>
    </lineage>
</organism>
<dbReference type="AlphaFoldDB" id="A0A670ZJF0"/>
<feature type="region of interest" description="Disordered" evidence="1">
    <location>
        <begin position="1"/>
        <end position="47"/>
    </location>
</feature>
<dbReference type="PANTHER" id="PTHR21119">
    <property type="entry name" value="C2 DOMAIN-CONTAINING PROTEIN"/>
    <property type="match status" value="1"/>
</dbReference>
<evidence type="ECO:0000256" key="1">
    <source>
        <dbReference type="SAM" id="MobiDB-lite"/>
    </source>
</evidence>
<protein>
    <submittedName>
        <fullName evidence="2">Uncharacterized protein</fullName>
    </submittedName>
</protein>
<accession>A0A670ZJF0</accession>
<keyword evidence="3" id="KW-1185">Reference proteome</keyword>
<sequence>MAPLAVEETGEGQSPAGHSRGEVQQGRENSEEDPGPPPLNPRTRREEWRREQCELRGFMGPDSLPSLQLGTQCLKREIAHSNSLEANRELSVIVEAYLDSWHLPNCVFCWPFKPGIPYLVLSGAKLFFLRRHHKKDAGMSQSHNDLSYLQQPRSDGTQKKGGTLTRILNKKTIFKSKTKLNGSSVGPHA</sequence>
<dbReference type="Ensembl" id="ENSPTXT00000023629.1">
    <property type="protein sequence ID" value="ENSPTXP00000022922.1"/>
    <property type="gene ID" value="ENSPTXG00000015862.1"/>
</dbReference>
<evidence type="ECO:0000313" key="3">
    <source>
        <dbReference type="Proteomes" id="UP000472273"/>
    </source>
</evidence>
<proteinExistence type="predicted"/>
<dbReference type="Proteomes" id="UP000472273">
    <property type="component" value="Unplaced"/>
</dbReference>
<dbReference type="PANTHER" id="PTHR21119:SF7">
    <property type="entry name" value="C2 DOMAIN-CONTAINING PROTEIN 2"/>
    <property type="match status" value="1"/>
</dbReference>
<reference evidence="2" key="2">
    <citation type="submission" date="2025-09" db="UniProtKB">
        <authorList>
            <consortium name="Ensembl"/>
        </authorList>
    </citation>
    <scope>IDENTIFICATION</scope>
</reference>